<proteinExistence type="predicted"/>
<name>A0ABT6MTS3_9GAMM</name>
<protein>
    <submittedName>
        <fullName evidence="1">DUF2884 family protein</fullName>
    </submittedName>
</protein>
<reference evidence="1" key="2">
    <citation type="submission" date="2023-04" db="EMBL/GenBank/DDBJ databases">
        <authorList>
            <person name="Sun J.-Q."/>
        </authorList>
    </citation>
    <scope>NUCLEOTIDE SEQUENCE</scope>
    <source>
        <strain evidence="1">CC-YY355</strain>
    </source>
</reference>
<sequence length="152" mass="16153">MTGYNVLVDGGGVWLYRAHGLPRENRIHGGGLSIDGQLQAVSAADALRLRELEAQAREMMPQATGLAREAVDLGFDALAAVVDGRGGSRRKARQVDGMRQHALAHVDRTLGAGRWDQDVFGPEFEAASSARPSSWPRASRAACCSPCSRGAA</sequence>
<dbReference type="Proteomes" id="UP001160550">
    <property type="component" value="Unassembled WGS sequence"/>
</dbReference>
<dbReference type="Pfam" id="PF11101">
    <property type="entry name" value="DUF2884"/>
    <property type="match status" value="1"/>
</dbReference>
<accession>A0ABT6MTS3</accession>
<reference evidence="1" key="1">
    <citation type="journal article" date="2007" name="Int. J. Syst. Evol. Microbiol.">
        <title>Luteimonas composti sp. nov., a moderately thermophilic bacterium isolated from food waste.</title>
        <authorList>
            <person name="Young C.C."/>
            <person name="Kampfer P."/>
            <person name="Chen W.M."/>
            <person name="Yen W.S."/>
            <person name="Arun A.B."/>
            <person name="Lai W.A."/>
            <person name="Shen F.T."/>
            <person name="Rekha P.D."/>
            <person name="Lin K.Y."/>
            <person name="Chou J.H."/>
        </authorList>
    </citation>
    <scope>NUCLEOTIDE SEQUENCE</scope>
    <source>
        <strain evidence="1">CC-YY355</strain>
    </source>
</reference>
<evidence type="ECO:0000313" key="2">
    <source>
        <dbReference type="Proteomes" id="UP001160550"/>
    </source>
</evidence>
<comment type="caution">
    <text evidence="1">The sequence shown here is derived from an EMBL/GenBank/DDBJ whole genome shotgun (WGS) entry which is preliminary data.</text>
</comment>
<organism evidence="1 2">
    <name type="scientific">Luteimonas composti</name>
    <dbReference type="NCBI Taxonomy" id="398257"/>
    <lineage>
        <taxon>Bacteria</taxon>
        <taxon>Pseudomonadati</taxon>
        <taxon>Pseudomonadota</taxon>
        <taxon>Gammaproteobacteria</taxon>
        <taxon>Lysobacterales</taxon>
        <taxon>Lysobacteraceae</taxon>
        <taxon>Luteimonas</taxon>
    </lineage>
</organism>
<dbReference type="EMBL" id="JARYGX010000023">
    <property type="protein sequence ID" value="MDH7453730.1"/>
    <property type="molecule type" value="Genomic_DNA"/>
</dbReference>
<keyword evidence="2" id="KW-1185">Reference proteome</keyword>
<dbReference type="InterPro" id="IPR021307">
    <property type="entry name" value="DUF2884"/>
</dbReference>
<gene>
    <name evidence="1" type="ORF">QF205_11725</name>
</gene>
<dbReference type="RefSeq" id="WP_280942949.1">
    <property type="nucleotide sequence ID" value="NZ_JARYGX010000023.1"/>
</dbReference>
<evidence type="ECO:0000313" key="1">
    <source>
        <dbReference type="EMBL" id="MDH7453730.1"/>
    </source>
</evidence>